<dbReference type="RefSeq" id="WP_119855159.1">
    <property type="nucleotide sequence ID" value="NZ_QYYD01000003.1"/>
</dbReference>
<dbReference type="PROSITE" id="PS00099">
    <property type="entry name" value="THIOLASE_3"/>
    <property type="match status" value="1"/>
</dbReference>
<evidence type="ECO:0000256" key="4">
    <source>
        <dbReference type="ARBA" id="ARBA00010982"/>
    </source>
</evidence>
<dbReference type="EC" id="2.3.1.16" evidence="9"/>
<comment type="pathway">
    <text evidence="10">Metabolic intermediate biosynthesis; (R)-mevalonate biosynthesis; (R)-mevalonate from acetyl-CoA: step 1/3.</text>
</comment>
<feature type="active site" description="Proton acceptor" evidence="13">
    <location>
        <position position="388"/>
    </location>
</feature>
<sequence>MADVFICDAVRTPIGRFGGSLAKVRADDLAAVPIRALMAKHPTMDWSAVDEVFFGCANQAGEDNRNVARMAALLAGLPDSVPGQTLNRLCASGLDAVGAAGRAIRGGEIDLAIAGGVESMTRAPFVQGKASEAFSRSAEIFDTTIGWRFINPLMKQQYGVDSMPETGENVAEEFQVSRADQDAFAIRSQQRAGAAIAAGYFAQEIAPVTIPGKGKAGPTVVDQDEHPRPETTLEGLAKLKPIVRNPGTVTAGNASGVNDGAAAMLIASEAAVKKYGLTPRGKILGLASAAVPPRIMGIGPVPATRKLMERLGLKISDFDLIELNEAFASQGIACMRQLGVADDADFVNPHGGAIALGHPLGMSGARLALTAVHGMEARGGKLALATMCVGVGQGVAMAIEKVN</sequence>
<feature type="active site" description="Proton acceptor" evidence="13">
    <location>
        <position position="358"/>
    </location>
</feature>
<dbReference type="GO" id="GO:0033812">
    <property type="term" value="F:3-oxoadipyl-CoA thiolase activity"/>
    <property type="evidence" value="ECO:0007669"/>
    <property type="project" value="UniProtKB-EC"/>
</dbReference>
<dbReference type="NCBIfam" id="NF006551">
    <property type="entry name" value="PRK09050.1"/>
    <property type="match status" value="1"/>
</dbReference>
<dbReference type="InterPro" id="IPR020616">
    <property type="entry name" value="Thiolase_N"/>
</dbReference>
<dbReference type="AlphaFoldDB" id="A0A418VL72"/>
<dbReference type="PIRSF" id="PIRSF000429">
    <property type="entry name" value="Ac-CoA_Ac_transf"/>
    <property type="match status" value="1"/>
</dbReference>
<dbReference type="InterPro" id="IPR050215">
    <property type="entry name" value="Thiolase-like_sf_Thiolase"/>
</dbReference>
<dbReference type="EMBL" id="QYYD01000003">
    <property type="protein sequence ID" value="RJF76906.1"/>
    <property type="molecule type" value="Genomic_DNA"/>
</dbReference>
<comment type="pathway">
    <text evidence="1">Biopolymer metabolism; poly-(R)-3-hydroxybutanoate biosynthesis.</text>
</comment>
<dbReference type="NCBIfam" id="TIGR02430">
    <property type="entry name" value="pcaF"/>
    <property type="match status" value="1"/>
</dbReference>
<comment type="catalytic activity">
    <reaction evidence="11">
        <text>succinyl-CoA + acetyl-CoA = 3-oxoadipyl-CoA + CoA</text>
        <dbReference type="Rhea" id="RHEA:19481"/>
        <dbReference type="ChEBI" id="CHEBI:57287"/>
        <dbReference type="ChEBI" id="CHEBI:57288"/>
        <dbReference type="ChEBI" id="CHEBI:57292"/>
        <dbReference type="ChEBI" id="CHEBI:57348"/>
        <dbReference type="EC" id="2.3.1.174"/>
    </reaction>
</comment>
<evidence type="ECO:0000259" key="15">
    <source>
        <dbReference type="Pfam" id="PF00108"/>
    </source>
</evidence>
<dbReference type="SUPFAM" id="SSF53901">
    <property type="entry name" value="Thiolase-like"/>
    <property type="match status" value="2"/>
</dbReference>
<dbReference type="NCBIfam" id="TIGR01930">
    <property type="entry name" value="AcCoA-C-Actrans"/>
    <property type="match status" value="1"/>
</dbReference>
<comment type="pathway">
    <text evidence="3">Aromatic compound metabolism.</text>
</comment>
<dbReference type="InterPro" id="IPR020610">
    <property type="entry name" value="Thiolase_AS"/>
</dbReference>
<dbReference type="Gene3D" id="3.40.47.10">
    <property type="match status" value="1"/>
</dbReference>
<dbReference type="InterPro" id="IPR020617">
    <property type="entry name" value="Thiolase_C"/>
</dbReference>
<feature type="domain" description="Thiolase N-terminal" evidence="15">
    <location>
        <begin position="4"/>
        <end position="269"/>
    </location>
</feature>
<evidence type="ECO:0000259" key="16">
    <source>
        <dbReference type="Pfam" id="PF02803"/>
    </source>
</evidence>
<dbReference type="PANTHER" id="PTHR43853:SF2">
    <property type="entry name" value="3-OXOADIPYL-COA_3-OXO-5,6-DEHYDROSUBERYL-COA THIOLASE"/>
    <property type="match status" value="1"/>
</dbReference>
<dbReference type="PROSITE" id="PS00737">
    <property type="entry name" value="THIOLASE_2"/>
    <property type="match status" value="1"/>
</dbReference>
<evidence type="ECO:0000256" key="1">
    <source>
        <dbReference type="ARBA" id="ARBA00004683"/>
    </source>
</evidence>
<dbReference type="Pfam" id="PF00108">
    <property type="entry name" value="Thiolase_N"/>
    <property type="match status" value="1"/>
</dbReference>
<evidence type="ECO:0000256" key="2">
    <source>
        <dbReference type="ARBA" id="ARBA00005189"/>
    </source>
</evidence>
<name>A0A418VL72_RHOPL</name>
<keyword evidence="8 14" id="KW-0012">Acyltransferase</keyword>
<dbReference type="GO" id="GO:0010124">
    <property type="term" value="P:phenylacetate catabolic process"/>
    <property type="evidence" value="ECO:0007669"/>
    <property type="project" value="TreeGrafter"/>
</dbReference>
<evidence type="ECO:0000256" key="7">
    <source>
        <dbReference type="ARBA" id="ARBA00022752"/>
    </source>
</evidence>
<dbReference type="GO" id="GO:0042619">
    <property type="term" value="P:poly-hydroxybutyrate biosynthetic process"/>
    <property type="evidence" value="ECO:0007669"/>
    <property type="project" value="UniProtKB-KW"/>
</dbReference>
<dbReference type="GO" id="GO:0006635">
    <property type="term" value="P:fatty acid beta-oxidation"/>
    <property type="evidence" value="ECO:0007669"/>
    <property type="project" value="TreeGrafter"/>
</dbReference>
<evidence type="ECO:0000256" key="14">
    <source>
        <dbReference type="RuleBase" id="RU003557"/>
    </source>
</evidence>
<evidence type="ECO:0000256" key="6">
    <source>
        <dbReference type="ARBA" id="ARBA00022679"/>
    </source>
</evidence>
<dbReference type="InterPro" id="IPR020613">
    <property type="entry name" value="Thiolase_CS"/>
</dbReference>
<evidence type="ECO:0000256" key="13">
    <source>
        <dbReference type="PIRSR" id="PIRSR000429-1"/>
    </source>
</evidence>
<gene>
    <name evidence="17" type="primary">pcaF</name>
    <name evidence="17" type="ORF">D4Q52_03445</name>
</gene>
<protein>
    <recommendedName>
        <fullName evidence="12">Beta-ketothiolase</fullName>
        <ecNumber evidence="9">2.3.1.16</ecNumber>
        <ecNumber evidence="5">2.3.1.174</ecNumber>
    </recommendedName>
</protein>
<evidence type="ECO:0000256" key="10">
    <source>
        <dbReference type="ARBA" id="ARBA00037924"/>
    </source>
</evidence>
<keyword evidence="7" id="KW-0583">PHB biosynthesis</keyword>
<evidence type="ECO:0000256" key="12">
    <source>
        <dbReference type="ARBA" id="ARBA00080155"/>
    </source>
</evidence>
<dbReference type="EC" id="2.3.1.174" evidence="5"/>
<proteinExistence type="inferred from homology"/>
<dbReference type="FunFam" id="3.40.47.10:FF:000010">
    <property type="entry name" value="Acetyl-CoA acetyltransferase (Thiolase)"/>
    <property type="match status" value="1"/>
</dbReference>
<feature type="active site" description="Acyl-thioester intermediate" evidence="13">
    <location>
        <position position="90"/>
    </location>
</feature>
<evidence type="ECO:0000256" key="11">
    <source>
        <dbReference type="ARBA" id="ARBA00048527"/>
    </source>
</evidence>
<dbReference type="OrthoDB" id="9764638at2"/>
<keyword evidence="6 14" id="KW-0808">Transferase</keyword>
<dbReference type="PANTHER" id="PTHR43853">
    <property type="entry name" value="3-KETOACYL-COA THIOLASE, PEROXISOMAL"/>
    <property type="match status" value="1"/>
</dbReference>
<evidence type="ECO:0000256" key="3">
    <source>
        <dbReference type="ARBA" id="ARBA00005211"/>
    </source>
</evidence>
<comment type="similarity">
    <text evidence="4 14">Belongs to the thiolase-like superfamily. Thiolase family.</text>
</comment>
<organism evidence="17 18">
    <name type="scientific">Rhodopseudomonas palustris</name>
    <dbReference type="NCBI Taxonomy" id="1076"/>
    <lineage>
        <taxon>Bacteria</taxon>
        <taxon>Pseudomonadati</taxon>
        <taxon>Pseudomonadota</taxon>
        <taxon>Alphaproteobacteria</taxon>
        <taxon>Hyphomicrobiales</taxon>
        <taxon>Nitrobacteraceae</taxon>
        <taxon>Rhodopseudomonas</taxon>
    </lineage>
</organism>
<evidence type="ECO:0000256" key="9">
    <source>
        <dbReference type="ARBA" id="ARBA00024073"/>
    </source>
</evidence>
<feature type="domain" description="Thiolase C-terminal" evidence="16">
    <location>
        <begin position="278"/>
        <end position="401"/>
    </location>
</feature>
<dbReference type="InterPro" id="IPR016039">
    <property type="entry name" value="Thiolase-like"/>
</dbReference>
<reference evidence="17 18" key="1">
    <citation type="submission" date="2018-09" db="EMBL/GenBank/DDBJ databases">
        <title>Draft genome sequence of Rhodopseudomonas palustris 2.1.18.</title>
        <authorList>
            <person name="Robertson S.L."/>
            <person name="Meyer T.E."/>
            <person name="Kyndt J.A."/>
        </authorList>
    </citation>
    <scope>NUCLEOTIDE SEQUENCE [LARGE SCALE GENOMIC DNA]</scope>
    <source>
        <strain evidence="17 18">2.1.18</strain>
    </source>
</reference>
<comment type="caution">
    <text evidence="17">The sequence shown here is derived from an EMBL/GenBank/DDBJ whole genome shotgun (WGS) entry which is preliminary data.</text>
</comment>
<dbReference type="GO" id="GO:0005737">
    <property type="term" value="C:cytoplasm"/>
    <property type="evidence" value="ECO:0007669"/>
    <property type="project" value="UniProtKB-ARBA"/>
</dbReference>
<accession>A0A418VL72</accession>
<dbReference type="GO" id="GO:0019619">
    <property type="term" value="P:3,4-dihydroxybenzoate catabolic process"/>
    <property type="evidence" value="ECO:0007669"/>
    <property type="project" value="InterPro"/>
</dbReference>
<evidence type="ECO:0000256" key="5">
    <source>
        <dbReference type="ARBA" id="ARBA00012233"/>
    </source>
</evidence>
<evidence type="ECO:0000256" key="8">
    <source>
        <dbReference type="ARBA" id="ARBA00023315"/>
    </source>
</evidence>
<evidence type="ECO:0000313" key="18">
    <source>
        <dbReference type="Proteomes" id="UP000285523"/>
    </source>
</evidence>
<evidence type="ECO:0000313" key="17">
    <source>
        <dbReference type="EMBL" id="RJF76906.1"/>
    </source>
</evidence>
<dbReference type="InterPro" id="IPR002155">
    <property type="entry name" value="Thiolase"/>
</dbReference>
<dbReference type="InterPro" id="IPR012793">
    <property type="entry name" value="PcaF"/>
</dbReference>
<dbReference type="PROSITE" id="PS00098">
    <property type="entry name" value="THIOLASE_1"/>
    <property type="match status" value="1"/>
</dbReference>
<dbReference type="Proteomes" id="UP000285523">
    <property type="component" value="Unassembled WGS sequence"/>
</dbReference>
<comment type="pathway">
    <text evidence="2">Lipid metabolism.</text>
</comment>
<dbReference type="CDD" id="cd00751">
    <property type="entry name" value="thiolase"/>
    <property type="match status" value="1"/>
</dbReference>
<dbReference type="InterPro" id="IPR020615">
    <property type="entry name" value="Thiolase_acyl_enz_int_AS"/>
</dbReference>
<dbReference type="Pfam" id="PF02803">
    <property type="entry name" value="Thiolase_C"/>
    <property type="match status" value="1"/>
</dbReference>